<proteinExistence type="predicted"/>
<evidence type="ECO:0000256" key="1">
    <source>
        <dbReference type="SAM" id="MobiDB-lite"/>
    </source>
</evidence>
<feature type="transmembrane region" description="Helical" evidence="2">
    <location>
        <begin position="12"/>
        <end position="34"/>
    </location>
</feature>
<evidence type="ECO:0000313" key="4">
    <source>
        <dbReference type="Proteomes" id="UP001153555"/>
    </source>
</evidence>
<feature type="region of interest" description="Disordered" evidence="1">
    <location>
        <begin position="82"/>
        <end position="165"/>
    </location>
</feature>
<dbReference type="EMBL" id="CACSLK010008874">
    <property type="protein sequence ID" value="CAA0811596.1"/>
    <property type="molecule type" value="Genomic_DNA"/>
</dbReference>
<feature type="compositionally biased region" description="Polar residues" evidence="1">
    <location>
        <begin position="143"/>
        <end position="153"/>
    </location>
</feature>
<dbReference type="AlphaFoldDB" id="A0A9N7R4X7"/>
<organism evidence="3 4">
    <name type="scientific">Striga hermonthica</name>
    <name type="common">Purple witchweed</name>
    <name type="synonym">Buchnera hermonthica</name>
    <dbReference type="NCBI Taxonomy" id="68872"/>
    <lineage>
        <taxon>Eukaryota</taxon>
        <taxon>Viridiplantae</taxon>
        <taxon>Streptophyta</taxon>
        <taxon>Embryophyta</taxon>
        <taxon>Tracheophyta</taxon>
        <taxon>Spermatophyta</taxon>
        <taxon>Magnoliopsida</taxon>
        <taxon>eudicotyledons</taxon>
        <taxon>Gunneridae</taxon>
        <taxon>Pentapetalae</taxon>
        <taxon>asterids</taxon>
        <taxon>lamiids</taxon>
        <taxon>Lamiales</taxon>
        <taxon>Orobanchaceae</taxon>
        <taxon>Buchnereae</taxon>
        <taxon>Striga</taxon>
    </lineage>
</organism>
<name>A0A9N7R4X7_STRHE</name>
<reference evidence="3" key="1">
    <citation type="submission" date="2019-12" db="EMBL/GenBank/DDBJ databases">
        <authorList>
            <person name="Scholes J."/>
        </authorList>
    </citation>
    <scope>NUCLEOTIDE SEQUENCE</scope>
</reference>
<feature type="compositionally biased region" description="Polar residues" evidence="1">
    <location>
        <begin position="90"/>
        <end position="110"/>
    </location>
</feature>
<keyword evidence="2" id="KW-1133">Transmembrane helix</keyword>
<keyword evidence="2" id="KW-0472">Membrane</keyword>
<keyword evidence="2" id="KW-0812">Transmembrane</keyword>
<gene>
    <name evidence="3" type="ORF">SHERM_12628</name>
</gene>
<protein>
    <submittedName>
        <fullName evidence="3">Uncharacterized protein</fullName>
    </submittedName>
</protein>
<dbReference type="Proteomes" id="UP001153555">
    <property type="component" value="Unassembled WGS sequence"/>
</dbReference>
<sequence length="328" mass="36294">MASKRSDQTGAGNLTYLAFIWNSIQMLVGLALAIHEINICGCDTSEESGLSLIPNSFFWVNGSESNRTHGSLADPGEEAISVAPPAQSGELPSNSRSTPPSISNTQSSSWEKYLLGGTRGDEASSAPPATRDEAGPSRIGIENPSSVAPTQQDAPVPAAHPAAPNPPVIPQFLPLISDERSLFELTQALRISFFGRNQISDLLLFDRVLEIAVPIERNVEAALLDDGFDAERIHFRLNEIREVLFRQHNRLLSERALDHYLNEIRTKGTRHSTPYRRARNQSEDAAMHGNRLASFRPYIRRNFLGQRTLFRREMKVLSKIPGKCKQKG</sequence>
<evidence type="ECO:0000256" key="2">
    <source>
        <dbReference type="SAM" id="Phobius"/>
    </source>
</evidence>
<comment type="caution">
    <text evidence="3">The sequence shown here is derived from an EMBL/GenBank/DDBJ whole genome shotgun (WGS) entry which is preliminary data.</text>
</comment>
<dbReference type="OrthoDB" id="1306200at2759"/>
<accession>A0A9N7R4X7</accession>
<keyword evidence="4" id="KW-1185">Reference proteome</keyword>
<evidence type="ECO:0000313" key="3">
    <source>
        <dbReference type="EMBL" id="CAA0811596.1"/>
    </source>
</evidence>